<protein>
    <submittedName>
        <fullName evidence="2">Chromosome 4, complete genome</fullName>
    </submittedName>
</protein>
<dbReference type="SUPFAM" id="SSF53649">
    <property type="entry name" value="Alkaline phosphatase-like"/>
    <property type="match status" value="1"/>
</dbReference>
<proteinExistence type="inferred from homology"/>
<name>A0A098DVT8_GIBZE</name>
<reference evidence="3 4" key="2">
    <citation type="journal article" date="2010" name="Nature">
        <title>Comparative genomics reveals mobile pathogenicity chromosomes in Fusarium.</title>
        <authorList>
            <person name="Ma L.J."/>
            <person name="van der Does H.C."/>
            <person name="Borkovich K.A."/>
            <person name="Coleman J.J."/>
            <person name="Daboussi M.J."/>
            <person name="Di Pietro A."/>
            <person name="Dufresne M."/>
            <person name="Freitag M."/>
            <person name="Grabherr M."/>
            <person name="Henrissat B."/>
            <person name="Houterman P.M."/>
            <person name="Kang S."/>
            <person name="Shim W.B."/>
            <person name="Woloshuk C."/>
            <person name="Xie X."/>
            <person name="Xu J.R."/>
            <person name="Antoniw J."/>
            <person name="Baker S.E."/>
            <person name="Bluhm B.H."/>
            <person name="Breakspear A."/>
            <person name="Brown D.W."/>
            <person name="Butchko R.A."/>
            <person name="Chapman S."/>
            <person name="Coulson R."/>
            <person name="Coutinho P.M."/>
            <person name="Danchin E.G."/>
            <person name="Diener A."/>
            <person name="Gale L.R."/>
            <person name="Gardiner D.M."/>
            <person name="Goff S."/>
            <person name="Hammond-Kosack K.E."/>
            <person name="Hilburn K."/>
            <person name="Hua-Van A."/>
            <person name="Jonkers W."/>
            <person name="Kazan K."/>
            <person name="Kodira C.D."/>
            <person name="Koehrsen M."/>
            <person name="Kumar L."/>
            <person name="Lee Y.H."/>
            <person name="Li L."/>
            <person name="Manners J.M."/>
            <person name="Miranda-Saavedra D."/>
            <person name="Mukherjee M."/>
            <person name="Park G."/>
            <person name="Park J."/>
            <person name="Park S.Y."/>
            <person name="Proctor R.H."/>
            <person name="Regev A."/>
            <person name="Ruiz-Roldan M.C."/>
            <person name="Sain D."/>
            <person name="Sakthikumar S."/>
            <person name="Sykes S."/>
            <person name="Schwartz D.C."/>
            <person name="Turgeon B.G."/>
            <person name="Wapinski I."/>
            <person name="Yoder O."/>
            <person name="Young S."/>
            <person name="Zeng Q."/>
            <person name="Zhou S."/>
            <person name="Galagan J."/>
            <person name="Cuomo C.A."/>
            <person name="Kistler H.C."/>
            <person name="Rep M."/>
        </authorList>
    </citation>
    <scope>GENOME REANNOTATION</scope>
    <source>
        <strain evidence="4">ATCC MYA-4620 / CBS 123657 / FGSC 9075 / NRRL 31084 / PH-1</strain>
        <strain evidence="3">PH-1 / ATCC MYA-4620 / FGSC 9075 / NRRL 31084</strain>
    </source>
</reference>
<dbReference type="GO" id="GO:0005539">
    <property type="term" value="F:glycosaminoglycan binding"/>
    <property type="evidence" value="ECO:0007669"/>
    <property type="project" value="TreeGrafter"/>
</dbReference>
<dbReference type="PANTHER" id="PTHR43108">
    <property type="entry name" value="N-ACETYLGLUCOSAMINE-6-SULFATASE FAMILY MEMBER"/>
    <property type="match status" value="1"/>
</dbReference>
<dbReference type="PANTHER" id="PTHR43108:SF8">
    <property type="entry name" value="SD21168P"/>
    <property type="match status" value="1"/>
</dbReference>
<dbReference type="VEuPathDB" id="FungiDB:FGRAMPH1_01G25559"/>
<keyword evidence="4" id="KW-1185">Reference proteome</keyword>
<gene>
    <name evidence="2" type="ORF">FGRAMPH1_01T25559</name>
</gene>
<reference evidence="3 4" key="1">
    <citation type="journal article" date="2007" name="Science">
        <title>The Fusarium graminearum genome reveals a link between localized polymorphism and pathogen specialization.</title>
        <authorList>
            <person name="Cuomo C.A."/>
            <person name="Gueldener U."/>
            <person name="Xu J.-R."/>
            <person name="Trail F."/>
            <person name="Turgeon B.G."/>
            <person name="Di Pietro A."/>
            <person name="Walton J.D."/>
            <person name="Ma L.-J."/>
            <person name="Baker S.E."/>
            <person name="Rep M."/>
            <person name="Adam G."/>
            <person name="Antoniw J."/>
            <person name="Baldwin T."/>
            <person name="Calvo S.E."/>
            <person name="Chang Y.-L."/>
            <person name="DeCaprio D."/>
            <person name="Gale L.R."/>
            <person name="Gnerre S."/>
            <person name="Goswami R.S."/>
            <person name="Hammond-Kosack K."/>
            <person name="Harris L.J."/>
            <person name="Hilburn K."/>
            <person name="Kennell J.C."/>
            <person name="Kroken S."/>
            <person name="Magnuson J.K."/>
            <person name="Mannhaupt G."/>
            <person name="Mauceli E.W."/>
            <person name="Mewes H.-W."/>
            <person name="Mitterbauer R."/>
            <person name="Muehlbauer G."/>
            <person name="Muensterkoetter M."/>
            <person name="Nelson D."/>
            <person name="O'Donnell K."/>
            <person name="Ouellet T."/>
            <person name="Qi W."/>
            <person name="Quesneville H."/>
            <person name="Roncero M.I.G."/>
            <person name="Seong K.-Y."/>
            <person name="Tetko I.V."/>
            <person name="Urban M."/>
            <person name="Waalwijk C."/>
            <person name="Ward T.J."/>
            <person name="Yao J."/>
            <person name="Birren B.W."/>
            <person name="Kistler H.C."/>
        </authorList>
    </citation>
    <scope>NUCLEOTIDE SEQUENCE [LARGE SCALE GENOMIC DNA]</scope>
    <source>
        <strain evidence="4">ATCC MYA-4620 / CBS 123657 / FGSC 9075 / NRRL 31084 / PH-1</strain>
        <strain evidence="3">PH-1 / ATCC MYA-4620 / FGSC 9075 / NRRL 31084</strain>
    </source>
</reference>
<dbReference type="EMBL" id="HG970335">
    <property type="protein sequence ID" value="CEF84963.1"/>
    <property type="molecule type" value="Genomic_DNA"/>
</dbReference>
<dbReference type="InParanoid" id="A0A098DVT8"/>
<dbReference type="eggNOG" id="KOG3731">
    <property type="taxonomic scope" value="Eukaryota"/>
</dbReference>
<organism evidence="2 4">
    <name type="scientific">Gibberella zeae (strain ATCC MYA-4620 / CBS 123657 / FGSC 9075 / NRRL 31084 / PH-1)</name>
    <name type="common">Wheat head blight fungus</name>
    <name type="synonym">Fusarium graminearum</name>
    <dbReference type="NCBI Taxonomy" id="229533"/>
    <lineage>
        <taxon>Eukaryota</taxon>
        <taxon>Fungi</taxon>
        <taxon>Dikarya</taxon>
        <taxon>Ascomycota</taxon>
        <taxon>Pezizomycotina</taxon>
        <taxon>Sordariomycetes</taxon>
        <taxon>Hypocreomycetidae</taxon>
        <taxon>Hypocreales</taxon>
        <taxon>Nectriaceae</taxon>
        <taxon>Fusarium</taxon>
    </lineage>
</organism>
<accession>A0A098DVT8</accession>
<evidence type="ECO:0000313" key="2">
    <source>
        <dbReference type="EMBL" id="CEF84963.1"/>
    </source>
</evidence>
<dbReference type="EnsemblFungi" id="CEF84963">
    <property type="protein sequence ID" value="CEF84963"/>
    <property type="gene ID" value="FGRRES_13213"/>
</dbReference>
<dbReference type="AlphaFoldDB" id="A0A098DVT8"/>
<evidence type="ECO:0000313" key="3">
    <source>
        <dbReference type="EnsemblFungi" id="CEF84963"/>
    </source>
</evidence>
<dbReference type="Gene3D" id="3.40.720.10">
    <property type="entry name" value="Alkaline Phosphatase, subunit A"/>
    <property type="match status" value="1"/>
</dbReference>
<reference evidence="3" key="4">
    <citation type="submission" date="2017-01" db="UniProtKB">
        <authorList>
            <consortium name="EnsemblFungi"/>
        </authorList>
    </citation>
    <scope>IDENTIFICATION</scope>
    <source>
        <strain evidence="3">PH-1 / ATCC MYA-4620 / FGSC 9075 / NRRL 31084</strain>
    </source>
</reference>
<comment type="similarity">
    <text evidence="1">Belongs to the sulfatase family.</text>
</comment>
<evidence type="ECO:0000256" key="1">
    <source>
        <dbReference type="ARBA" id="ARBA00008779"/>
    </source>
</evidence>
<dbReference type="InterPro" id="IPR017850">
    <property type="entry name" value="Alkaline_phosphatase_core_sf"/>
</dbReference>
<sequence length="162" mass="18691">MTGQLAHIPNVTDMIPPYGEHSTKFASYMYISIVLSNWKMINSALIFGKGGYPKFMSQGLNDDYLPVWLRDNGYYTYYTGKLFNAHTTDNYDKPHAAGWTSSDFLLDPFTYSYWNATWQKDFETLSQRGQTLSGSLCVPKDILLQPKHLRILWFIRLLIGVQ</sequence>
<dbReference type="STRING" id="229533.A0A098DVT8"/>
<dbReference type="GO" id="GO:0008449">
    <property type="term" value="F:N-acetylglucosamine-6-sulfatase activity"/>
    <property type="evidence" value="ECO:0007669"/>
    <property type="project" value="TreeGrafter"/>
</dbReference>
<accession>A0A0E0SEV0</accession>
<reference evidence="2 4" key="3">
    <citation type="journal article" date="2015" name="BMC Genomics">
        <title>The completed genome sequence of the pathogenic ascomycete fungus Fusarium graminearum.</title>
        <authorList>
            <person name="King R."/>
            <person name="Urban M."/>
            <person name="Hammond-Kosack M.C."/>
            <person name="Hassani-Pak K."/>
            <person name="Hammond-Kosack K.E."/>
        </authorList>
    </citation>
    <scope>NUCLEOTIDE SEQUENCE [LARGE SCALE GENOMIC DNA]</scope>
    <source>
        <strain evidence="4">ATCC MYA-4620 / CBS 123657 / FGSC 9075 / NRRL 31084 / PH-1</strain>
        <strain evidence="2">PH-1</strain>
    </source>
</reference>
<dbReference type="Proteomes" id="UP000070720">
    <property type="component" value="Chromosome 4"/>
</dbReference>
<evidence type="ECO:0000313" key="4">
    <source>
        <dbReference type="Proteomes" id="UP000070720"/>
    </source>
</evidence>